<proteinExistence type="predicted"/>
<protein>
    <recommendedName>
        <fullName evidence="4">Class I SAM-dependent methyltransferase</fullName>
    </recommendedName>
</protein>
<dbReference type="Gene3D" id="3.40.50.150">
    <property type="entry name" value="Vaccinia Virus protein VP39"/>
    <property type="match status" value="1"/>
</dbReference>
<reference evidence="2" key="1">
    <citation type="submission" date="2022-12" db="EMBL/GenBank/DDBJ databases">
        <title>New Phytohabitans aurantiacus sp. RD004123 nov., an actinomycete isolated from soil.</title>
        <authorList>
            <person name="Triningsih D.W."/>
            <person name="Harunari E."/>
            <person name="Igarashi Y."/>
        </authorList>
    </citation>
    <scope>NUCLEOTIDE SEQUENCE</scope>
    <source>
        <strain evidence="2">RD004123</strain>
    </source>
</reference>
<name>A0ABQ5R090_9ACTN</name>
<dbReference type="SUPFAM" id="SSF53335">
    <property type="entry name" value="S-adenosyl-L-methionine-dependent methyltransferases"/>
    <property type="match status" value="1"/>
</dbReference>
<organism evidence="2 3">
    <name type="scientific">Phytohabitans aurantiacus</name>
    <dbReference type="NCBI Taxonomy" id="3016789"/>
    <lineage>
        <taxon>Bacteria</taxon>
        <taxon>Bacillati</taxon>
        <taxon>Actinomycetota</taxon>
        <taxon>Actinomycetes</taxon>
        <taxon>Micromonosporales</taxon>
        <taxon>Micromonosporaceae</taxon>
    </lineage>
</organism>
<accession>A0ABQ5R090</accession>
<comment type="caution">
    <text evidence="2">The sequence shown here is derived from an EMBL/GenBank/DDBJ whole genome shotgun (WGS) entry which is preliminary data.</text>
</comment>
<feature type="compositionally biased region" description="Pro residues" evidence="1">
    <location>
        <begin position="256"/>
        <end position="270"/>
    </location>
</feature>
<dbReference type="EMBL" id="BSDI01000028">
    <property type="protein sequence ID" value="GLH99829.1"/>
    <property type="molecule type" value="Genomic_DNA"/>
</dbReference>
<feature type="region of interest" description="Disordered" evidence="1">
    <location>
        <begin position="252"/>
        <end position="273"/>
    </location>
</feature>
<evidence type="ECO:0008006" key="4">
    <source>
        <dbReference type="Google" id="ProtNLM"/>
    </source>
</evidence>
<sequence>MATPQPRFDTGYGAQVQRRVPDTLPRTLDEVGGWYRRTDQLVMDWLLGYQESAGVTGDLLEMGAYLGKSAILIGRHRRPGERFVVCDLFGEEPPTAENRRTAQFYTKNLTRAAFEFNYAAFHSESPEVLQAPTSELPEHVKPGTCRFVHVDACHLYNVVREDVQIARSVLIDDGIVVFDDIRSAHTPGVPAAVWPEVATGGLRLICLTPNKLYATWGDAKPIQDAMLKWLRAQPASKSEVQQVTGERLIRVSDWTTPPPCPVPPNGPPPARSLRVTPRAKRIVVDLLPPILTRTIKRARAAAQNRRTAS</sequence>
<evidence type="ECO:0000256" key="1">
    <source>
        <dbReference type="SAM" id="MobiDB-lite"/>
    </source>
</evidence>
<keyword evidence="3" id="KW-1185">Reference proteome</keyword>
<dbReference type="Proteomes" id="UP001144280">
    <property type="component" value="Unassembled WGS sequence"/>
</dbReference>
<evidence type="ECO:0000313" key="3">
    <source>
        <dbReference type="Proteomes" id="UP001144280"/>
    </source>
</evidence>
<dbReference type="InterPro" id="IPR029063">
    <property type="entry name" value="SAM-dependent_MTases_sf"/>
</dbReference>
<evidence type="ECO:0000313" key="2">
    <source>
        <dbReference type="EMBL" id="GLH99829.1"/>
    </source>
</evidence>
<gene>
    <name evidence="2" type="ORF">Pa4123_51060</name>
</gene>
<dbReference type="Pfam" id="PF13578">
    <property type="entry name" value="Methyltransf_24"/>
    <property type="match status" value="1"/>
</dbReference>